<keyword evidence="9" id="KW-0413">Isomerase</keyword>
<dbReference type="GeneID" id="92816013"/>
<organism evidence="9 10">
    <name type="scientific">Alistipes indistinctus YIT 12060</name>
    <dbReference type="NCBI Taxonomy" id="742725"/>
    <lineage>
        <taxon>Bacteria</taxon>
        <taxon>Pseudomonadati</taxon>
        <taxon>Bacteroidota</taxon>
        <taxon>Bacteroidia</taxon>
        <taxon>Bacteroidales</taxon>
        <taxon>Rikenellaceae</taxon>
        <taxon>Alistipes</taxon>
    </lineage>
</organism>
<dbReference type="InterPro" id="IPR014628">
    <property type="entry name" value="Man6P_isomerase_Firm_short"/>
</dbReference>
<dbReference type="InterPro" id="IPR046457">
    <property type="entry name" value="PMI_typeI_cat"/>
</dbReference>
<dbReference type="InterPro" id="IPR011051">
    <property type="entry name" value="RmlC_Cupin_sf"/>
</dbReference>
<comment type="caution">
    <text evidence="9">The sequence shown here is derived from an EMBL/GenBank/DDBJ whole genome shotgun (WGS) entry which is preliminary data.</text>
</comment>
<evidence type="ECO:0000256" key="1">
    <source>
        <dbReference type="ARBA" id="ARBA00022723"/>
    </source>
</evidence>
<dbReference type="GO" id="GO:0005975">
    <property type="term" value="P:carbohydrate metabolic process"/>
    <property type="evidence" value="ECO:0007669"/>
    <property type="project" value="InterPro"/>
</dbReference>
<dbReference type="GO" id="GO:0004476">
    <property type="term" value="F:mannose-6-phosphate isomerase activity"/>
    <property type="evidence" value="ECO:0007669"/>
    <property type="project" value="InterPro"/>
</dbReference>
<keyword evidence="2 5" id="KW-0862">Zinc</keyword>
<dbReference type="EMBL" id="ADLD01000009">
    <property type="protein sequence ID" value="EHB92766.1"/>
    <property type="molecule type" value="Genomic_DNA"/>
</dbReference>
<dbReference type="Pfam" id="PF20511">
    <property type="entry name" value="PMI_typeI_cat"/>
    <property type="match status" value="1"/>
</dbReference>
<evidence type="ECO:0000256" key="3">
    <source>
        <dbReference type="ARBA" id="ARBA00029741"/>
    </source>
</evidence>
<dbReference type="STRING" id="742725.HMPREF9450_00970"/>
<dbReference type="GO" id="GO:0008270">
    <property type="term" value="F:zinc ion binding"/>
    <property type="evidence" value="ECO:0007669"/>
    <property type="project" value="InterPro"/>
</dbReference>
<gene>
    <name evidence="9" type="ORF">HMPREF9450_00970</name>
</gene>
<reference evidence="9 10" key="1">
    <citation type="submission" date="2011-08" db="EMBL/GenBank/DDBJ databases">
        <title>The Genome Sequence of Alistipes indistinctus YIT 12060.</title>
        <authorList>
            <consortium name="The Broad Institute Genome Sequencing Platform"/>
            <person name="Earl A."/>
            <person name="Ward D."/>
            <person name="Feldgarden M."/>
            <person name="Gevers D."/>
            <person name="Morotomi M."/>
            <person name="Young S.K."/>
            <person name="Zeng Q."/>
            <person name="Gargeya S."/>
            <person name="Fitzgerald M."/>
            <person name="Haas B."/>
            <person name="Abouelleil A."/>
            <person name="Alvarado L."/>
            <person name="Arachchi H.M."/>
            <person name="Berlin A."/>
            <person name="Brown A."/>
            <person name="Chapman S.B."/>
            <person name="Chen Z."/>
            <person name="Dunbar C."/>
            <person name="Freedman E."/>
            <person name="Gearin G."/>
            <person name="Gellesch M."/>
            <person name="Goldberg J."/>
            <person name="Griggs A."/>
            <person name="Gujja S."/>
            <person name="Heiman D."/>
            <person name="Howarth C."/>
            <person name="Larson L."/>
            <person name="Lui A."/>
            <person name="MacDonald P.J.P."/>
            <person name="Montmayeur A."/>
            <person name="Murphy C."/>
            <person name="Neiman D."/>
            <person name="Pearson M."/>
            <person name="Priest M."/>
            <person name="Roberts A."/>
            <person name="Saif S."/>
            <person name="Shea T."/>
            <person name="Shenoy N."/>
            <person name="Sisk P."/>
            <person name="Stolte C."/>
            <person name="Sykes S."/>
            <person name="Wortman J."/>
            <person name="Nusbaum C."/>
            <person name="Birren B."/>
        </authorList>
    </citation>
    <scope>NUCLEOTIDE SEQUENCE [LARGE SCALE GENOMIC DNA]</scope>
    <source>
        <strain evidence="9 10">YIT 12060</strain>
    </source>
</reference>
<dbReference type="eggNOG" id="COG1482">
    <property type="taxonomic scope" value="Bacteria"/>
</dbReference>
<evidence type="ECO:0000256" key="2">
    <source>
        <dbReference type="ARBA" id="ARBA00022833"/>
    </source>
</evidence>
<sequence length="322" mass="36212">MLYPLKFNPLFEERIWGGDQLRRKMDKKLPEGKLIGESWELSAVPGNVSVVANGKLAGNSLEELIEVYMGELVGDKIYNKFGLLFPLLIKLIDAQDALSIQVHPNDKLALERHNSYGKTEMWYVIDSEKDAELCLGFNRPVTKEEYLRHVADGTLADILARMPVKPDNAYFIPAGAIHAIGKGILIAEIQQTSDITYRVFDWNRVDKNGKGRELHTDLAADAINFAPDQHYDVTHKPEMNRSVNLVECPYFTTNVIEVKGQLVRSYEALDSFVIYMILEGNLTLKWNGGSETAVKGETILIPACIEQVTLEGEGKLLEIYID</sequence>
<accession>G5H7C7</accession>
<dbReference type="PANTHER" id="PTHR42742:SF3">
    <property type="entry name" value="FRUCTOKINASE"/>
    <property type="match status" value="1"/>
</dbReference>
<evidence type="ECO:0000256" key="4">
    <source>
        <dbReference type="ARBA" id="ARBA00030762"/>
    </source>
</evidence>
<name>G5H7C7_9BACT</name>
<comment type="cofactor">
    <cofactor evidence="5">
        <name>Zn(2+)</name>
        <dbReference type="ChEBI" id="CHEBI:29105"/>
    </cofactor>
    <text evidence="5">Binds 1 zinc ion per subunit.</text>
</comment>
<dbReference type="Gene3D" id="2.60.120.10">
    <property type="entry name" value="Jelly Rolls"/>
    <property type="match status" value="2"/>
</dbReference>
<dbReference type="SUPFAM" id="SSF51182">
    <property type="entry name" value="RmlC-like cupins"/>
    <property type="match status" value="1"/>
</dbReference>
<feature type="domain" description="Phosphomannose isomerase type I catalytic" evidence="7">
    <location>
        <begin position="6"/>
        <end position="115"/>
    </location>
</feature>
<dbReference type="RefSeq" id="WP_009133776.1">
    <property type="nucleotide sequence ID" value="NZ_CP102250.1"/>
</dbReference>
<evidence type="ECO:0000259" key="7">
    <source>
        <dbReference type="Pfam" id="PF20511"/>
    </source>
</evidence>
<dbReference type="PIRSF" id="PIRSF036894">
    <property type="entry name" value="PMI_Firm_short"/>
    <property type="match status" value="1"/>
</dbReference>
<dbReference type="Pfam" id="PF21621">
    <property type="entry name" value="MPI_cupin_dom"/>
    <property type="match status" value="1"/>
</dbReference>
<evidence type="ECO:0000313" key="10">
    <source>
        <dbReference type="Proteomes" id="UP000006008"/>
    </source>
</evidence>
<proteinExistence type="predicted"/>
<dbReference type="PATRIC" id="fig|742725.3.peg.1027"/>
<dbReference type="InterPro" id="IPR049071">
    <property type="entry name" value="MPI_cupin_dom"/>
</dbReference>
<dbReference type="AlphaFoldDB" id="G5H7C7"/>
<keyword evidence="1 5" id="KW-0479">Metal-binding</keyword>
<keyword evidence="10" id="KW-1185">Reference proteome</keyword>
<evidence type="ECO:0000256" key="5">
    <source>
        <dbReference type="PIRSR" id="PIRSR036894-1"/>
    </source>
</evidence>
<evidence type="ECO:0000256" key="6">
    <source>
        <dbReference type="PIRSR" id="PIRSR036894-2"/>
    </source>
</evidence>
<dbReference type="InterPro" id="IPR051804">
    <property type="entry name" value="Carb_Metab_Reg_Kinase/Isom"/>
</dbReference>
<feature type="binding site" evidence="5">
    <location>
        <position position="178"/>
    </location>
    <ligand>
        <name>Zn(2+)</name>
        <dbReference type="ChEBI" id="CHEBI:29105"/>
    </ligand>
</feature>
<dbReference type="Proteomes" id="UP000006008">
    <property type="component" value="Unassembled WGS sequence"/>
</dbReference>
<protein>
    <recommendedName>
        <fullName evidence="3">Phosphohexomutase</fullName>
    </recommendedName>
    <alternativeName>
        <fullName evidence="4">Phosphomannose isomerase</fullName>
    </alternativeName>
</protein>
<evidence type="ECO:0000313" key="9">
    <source>
        <dbReference type="EMBL" id="EHB92766.1"/>
    </source>
</evidence>
<dbReference type="PANTHER" id="PTHR42742">
    <property type="entry name" value="TRANSCRIPTIONAL REPRESSOR MPRA"/>
    <property type="match status" value="1"/>
</dbReference>
<dbReference type="HOGENOM" id="CLU_020529_0_1_10"/>
<dbReference type="CDD" id="cd07010">
    <property type="entry name" value="cupin_PMI_type_I_N_bac"/>
    <property type="match status" value="1"/>
</dbReference>
<feature type="domain" description="Mannose-6-phosphate isomerase cupin" evidence="8">
    <location>
        <begin position="244"/>
        <end position="320"/>
    </location>
</feature>
<feature type="active site" evidence="6">
    <location>
        <position position="198"/>
    </location>
</feature>
<dbReference type="OrthoDB" id="9808275at2"/>
<feature type="binding site" evidence="5">
    <location>
        <position position="103"/>
    </location>
    <ligand>
        <name>Zn(2+)</name>
        <dbReference type="ChEBI" id="CHEBI:29105"/>
    </ligand>
</feature>
<dbReference type="InterPro" id="IPR014710">
    <property type="entry name" value="RmlC-like_jellyroll"/>
</dbReference>
<evidence type="ECO:0000259" key="8">
    <source>
        <dbReference type="Pfam" id="PF21621"/>
    </source>
</evidence>
<feature type="binding site" evidence="5">
    <location>
        <position position="120"/>
    </location>
    <ligand>
        <name>Zn(2+)</name>
        <dbReference type="ChEBI" id="CHEBI:29105"/>
    </ligand>
</feature>